<keyword evidence="5 7" id="KW-0472">Membrane</keyword>
<dbReference type="Pfam" id="PF12304">
    <property type="entry name" value="BCLP"/>
    <property type="match status" value="1"/>
</dbReference>
<evidence type="ECO:0000256" key="2">
    <source>
        <dbReference type="ARBA" id="ARBA00011030"/>
    </source>
</evidence>
<dbReference type="PANTHER" id="PTHR31258:SF5">
    <property type="entry name" value="TMEM54 PROTEIN-RELATED"/>
    <property type="match status" value="1"/>
</dbReference>
<gene>
    <name evidence="8" type="ORF">C0J50_17768</name>
</gene>
<feature type="compositionally biased region" description="Polar residues" evidence="6">
    <location>
        <begin position="230"/>
        <end position="243"/>
    </location>
</feature>
<dbReference type="PANTHER" id="PTHR31258">
    <property type="entry name" value="KERATINOCYTE-ASSOCIATED PROTEIN 3"/>
    <property type="match status" value="1"/>
</dbReference>
<feature type="transmembrane region" description="Helical" evidence="7">
    <location>
        <begin position="90"/>
        <end position="117"/>
    </location>
</feature>
<evidence type="ECO:0000256" key="5">
    <source>
        <dbReference type="ARBA" id="ARBA00023136"/>
    </source>
</evidence>
<name>A0AAD5AVL9_SILAS</name>
<evidence type="ECO:0000313" key="8">
    <source>
        <dbReference type="EMBL" id="KAI5622890.1"/>
    </source>
</evidence>
<evidence type="ECO:0000256" key="4">
    <source>
        <dbReference type="ARBA" id="ARBA00022989"/>
    </source>
</evidence>
<feature type="transmembrane region" description="Helical" evidence="7">
    <location>
        <begin position="157"/>
        <end position="185"/>
    </location>
</feature>
<dbReference type="GO" id="GO:0016020">
    <property type="term" value="C:membrane"/>
    <property type="evidence" value="ECO:0007669"/>
    <property type="project" value="UniProtKB-SubCell"/>
</dbReference>
<evidence type="ECO:0000256" key="7">
    <source>
        <dbReference type="SAM" id="Phobius"/>
    </source>
</evidence>
<proteinExistence type="inferred from homology"/>
<keyword evidence="4 7" id="KW-1133">Transmembrane helix</keyword>
<evidence type="ECO:0000313" key="9">
    <source>
        <dbReference type="Proteomes" id="UP001205998"/>
    </source>
</evidence>
<comment type="caution">
    <text evidence="8">The sequence shown here is derived from an EMBL/GenBank/DDBJ whole genome shotgun (WGS) entry which is preliminary data.</text>
</comment>
<evidence type="ECO:0000256" key="6">
    <source>
        <dbReference type="SAM" id="MobiDB-lite"/>
    </source>
</evidence>
<protein>
    <submittedName>
        <fullName evidence="8">Transmembrane protein 54 isoform X1</fullName>
    </submittedName>
</protein>
<feature type="region of interest" description="Disordered" evidence="6">
    <location>
        <begin position="198"/>
        <end position="243"/>
    </location>
</feature>
<evidence type="ECO:0000256" key="3">
    <source>
        <dbReference type="ARBA" id="ARBA00022692"/>
    </source>
</evidence>
<sequence>MGVCCRSLKDTKVLMKMGLGLVLVGHVTFLLGALVQGTVLRDVKVTAQTATIEYAISNIIALVAGLVAVIGGISAIALSKNMKNQSLKWLLLVMSIMTCFLGAASAVSVCVSMAMAIRNNGSSLLKQCKLDGVIDTYSVTDECPFDPTRIYGTTLTLWVLLIITSLMEVVFSTRCFLACISFLRLPCPWRKRPKKSRVRFRVAKNSSASSAPSSPVPSPTDEAPAEQHELLNTASPTEANSWM</sequence>
<dbReference type="AlphaFoldDB" id="A0AAD5AVL9"/>
<organism evidence="8 9">
    <name type="scientific">Silurus asotus</name>
    <name type="common">Amur catfish</name>
    <name type="synonym">Parasilurus asotus</name>
    <dbReference type="NCBI Taxonomy" id="30991"/>
    <lineage>
        <taxon>Eukaryota</taxon>
        <taxon>Metazoa</taxon>
        <taxon>Chordata</taxon>
        <taxon>Craniata</taxon>
        <taxon>Vertebrata</taxon>
        <taxon>Euteleostomi</taxon>
        <taxon>Actinopterygii</taxon>
        <taxon>Neopterygii</taxon>
        <taxon>Teleostei</taxon>
        <taxon>Ostariophysi</taxon>
        <taxon>Siluriformes</taxon>
        <taxon>Siluridae</taxon>
        <taxon>Silurus</taxon>
    </lineage>
</organism>
<dbReference type="Proteomes" id="UP001205998">
    <property type="component" value="Unassembled WGS sequence"/>
</dbReference>
<comment type="subcellular location">
    <subcellularLocation>
        <location evidence="1">Membrane</location>
        <topology evidence="1">Multi-pass membrane protein</topology>
    </subcellularLocation>
</comment>
<keyword evidence="3 7" id="KW-0812">Transmembrane</keyword>
<feature type="transmembrane region" description="Helical" evidence="7">
    <location>
        <begin position="17"/>
        <end position="35"/>
    </location>
</feature>
<dbReference type="EMBL" id="MU551610">
    <property type="protein sequence ID" value="KAI5622890.1"/>
    <property type="molecule type" value="Genomic_DNA"/>
</dbReference>
<evidence type="ECO:0000256" key="1">
    <source>
        <dbReference type="ARBA" id="ARBA00004141"/>
    </source>
</evidence>
<accession>A0AAD5AVL9</accession>
<keyword evidence="9" id="KW-1185">Reference proteome</keyword>
<reference evidence="8" key="1">
    <citation type="submission" date="2018-07" db="EMBL/GenBank/DDBJ databases">
        <title>Comparative genomics of catfishes provides insights into carnivory and benthic adaptation.</title>
        <authorList>
            <person name="Zhang Y."/>
            <person name="Wang D."/>
            <person name="Peng Z."/>
            <person name="Zheng S."/>
            <person name="Shao F."/>
            <person name="Tao W."/>
        </authorList>
    </citation>
    <scope>NUCLEOTIDE SEQUENCE</scope>
    <source>
        <strain evidence="8">Chongqing</strain>
    </source>
</reference>
<dbReference type="InterPro" id="IPR020977">
    <property type="entry name" value="Beta-casein-like"/>
</dbReference>
<feature type="transmembrane region" description="Helical" evidence="7">
    <location>
        <begin position="55"/>
        <end position="78"/>
    </location>
</feature>
<comment type="similarity">
    <text evidence="2">Belongs to the TMEM54 family.</text>
</comment>